<protein>
    <submittedName>
        <fullName evidence="1">Uncharacterized protein</fullName>
    </submittedName>
</protein>
<dbReference type="RefSeq" id="WP_044308059.1">
    <property type="nucleotide sequence ID" value="NZ_LJPT01000049.1"/>
</dbReference>
<name>A0A0P9JMM7_9PSED</name>
<sequence>MLIKITDADSDFVEKLKSLTSKNTGAKAYAHAAECYGMYVTANALAVLEIDQLKDEVSRLRAVIEGARSAAALLLEKTGQLDLLD</sequence>
<proteinExistence type="predicted"/>
<comment type="caution">
    <text evidence="1">The sequence shown here is derived from an EMBL/GenBank/DDBJ whole genome shotgun (WGS) entry which is preliminary data.</text>
</comment>
<dbReference type="PATRIC" id="fig|251702.3.peg.5481"/>
<dbReference type="EMBL" id="LJPT01000049">
    <property type="protein sequence ID" value="KPW50527.1"/>
    <property type="molecule type" value="Genomic_DNA"/>
</dbReference>
<reference evidence="1 2" key="1">
    <citation type="submission" date="2015-09" db="EMBL/GenBank/DDBJ databases">
        <title>Genome announcement of multiple Pseudomonas syringae strains.</title>
        <authorList>
            <person name="Thakur S."/>
            <person name="Wang P.W."/>
            <person name="Gong Y."/>
            <person name="Weir B.S."/>
            <person name="Guttman D.S."/>
        </authorList>
    </citation>
    <scope>NUCLEOTIDE SEQUENCE [LARGE SCALE GENOMIC DNA]</scope>
    <source>
        <strain evidence="1 2">ICMP4303</strain>
    </source>
</reference>
<evidence type="ECO:0000313" key="2">
    <source>
        <dbReference type="Proteomes" id="UP000050425"/>
    </source>
</evidence>
<accession>A0A0P9JMM7</accession>
<dbReference type="Proteomes" id="UP000050425">
    <property type="component" value="Unassembled WGS sequence"/>
</dbReference>
<organism evidence="1 2">
    <name type="scientific">Pseudomonas syringae pv. antirrhini</name>
    <dbReference type="NCBI Taxonomy" id="251702"/>
    <lineage>
        <taxon>Bacteria</taxon>
        <taxon>Pseudomonadati</taxon>
        <taxon>Pseudomonadota</taxon>
        <taxon>Gammaproteobacteria</taxon>
        <taxon>Pseudomonadales</taxon>
        <taxon>Pseudomonadaceae</taxon>
        <taxon>Pseudomonas</taxon>
    </lineage>
</organism>
<dbReference type="AlphaFoldDB" id="A0A0P9JMM7"/>
<evidence type="ECO:0000313" key="1">
    <source>
        <dbReference type="EMBL" id="KPW50527.1"/>
    </source>
</evidence>
<gene>
    <name evidence="1" type="ORF">ALO88_04132</name>
</gene>